<dbReference type="PROSITE" id="PS51257">
    <property type="entry name" value="PROKAR_LIPOPROTEIN"/>
    <property type="match status" value="1"/>
</dbReference>
<evidence type="ECO:0000313" key="2">
    <source>
        <dbReference type="Proteomes" id="UP000799440"/>
    </source>
</evidence>
<evidence type="ECO:0000313" key="1">
    <source>
        <dbReference type="EMBL" id="KAF2752107.1"/>
    </source>
</evidence>
<protein>
    <submittedName>
        <fullName evidence="1">Uncharacterized protein</fullName>
    </submittedName>
</protein>
<accession>A0A6A6VS91</accession>
<sequence length="89" mass="10559">MIGRMFHVDPQLSYWTVLACYSAPLEHRNVVAQEIGVRQKEKAAAREAATSRCLERRRRVGRRWERLVKDRRAMVSAVYQQLLCLQWCR</sequence>
<dbReference type="Proteomes" id="UP000799440">
    <property type="component" value="Unassembled WGS sequence"/>
</dbReference>
<gene>
    <name evidence="1" type="ORF">M011DRAFT_16637</name>
</gene>
<dbReference type="AlphaFoldDB" id="A0A6A6VS91"/>
<name>A0A6A6VS91_9PLEO</name>
<organism evidence="1 2">
    <name type="scientific">Sporormia fimetaria CBS 119925</name>
    <dbReference type="NCBI Taxonomy" id="1340428"/>
    <lineage>
        <taxon>Eukaryota</taxon>
        <taxon>Fungi</taxon>
        <taxon>Dikarya</taxon>
        <taxon>Ascomycota</taxon>
        <taxon>Pezizomycotina</taxon>
        <taxon>Dothideomycetes</taxon>
        <taxon>Pleosporomycetidae</taxon>
        <taxon>Pleosporales</taxon>
        <taxon>Sporormiaceae</taxon>
        <taxon>Sporormia</taxon>
    </lineage>
</organism>
<proteinExistence type="predicted"/>
<keyword evidence="2" id="KW-1185">Reference proteome</keyword>
<dbReference type="EMBL" id="MU006561">
    <property type="protein sequence ID" value="KAF2752107.1"/>
    <property type="molecule type" value="Genomic_DNA"/>
</dbReference>
<reference evidence="1" key="1">
    <citation type="journal article" date="2020" name="Stud. Mycol.">
        <title>101 Dothideomycetes genomes: a test case for predicting lifestyles and emergence of pathogens.</title>
        <authorList>
            <person name="Haridas S."/>
            <person name="Albert R."/>
            <person name="Binder M."/>
            <person name="Bloem J."/>
            <person name="Labutti K."/>
            <person name="Salamov A."/>
            <person name="Andreopoulos B."/>
            <person name="Baker S."/>
            <person name="Barry K."/>
            <person name="Bills G."/>
            <person name="Bluhm B."/>
            <person name="Cannon C."/>
            <person name="Castanera R."/>
            <person name="Culley D."/>
            <person name="Daum C."/>
            <person name="Ezra D."/>
            <person name="Gonzalez J."/>
            <person name="Henrissat B."/>
            <person name="Kuo A."/>
            <person name="Liang C."/>
            <person name="Lipzen A."/>
            <person name="Lutzoni F."/>
            <person name="Magnuson J."/>
            <person name="Mondo S."/>
            <person name="Nolan M."/>
            <person name="Ohm R."/>
            <person name="Pangilinan J."/>
            <person name="Park H.-J."/>
            <person name="Ramirez L."/>
            <person name="Alfaro M."/>
            <person name="Sun H."/>
            <person name="Tritt A."/>
            <person name="Yoshinaga Y."/>
            <person name="Zwiers L.-H."/>
            <person name="Turgeon B."/>
            <person name="Goodwin S."/>
            <person name="Spatafora J."/>
            <person name="Crous P."/>
            <person name="Grigoriev I."/>
        </authorList>
    </citation>
    <scope>NUCLEOTIDE SEQUENCE</scope>
    <source>
        <strain evidence="1">CBS 119925</strain>
    </source>
</reference>